<keyword evidence="7" id="KW-1185">Reference proteome</keyword>
<evidence type="ECO:0000256" key="3">
    <source>
        <dbReference type="PIRSR" id="PIRSR602401-1"/>
    </source>
</evidence>
<evidence type="ECO:0000256" key="4">
    <source>
        <dbReference type="RuleBase" id="RU000461"/>
    </source>
</evidence>
<dbReference type="EMBL" id="CAMKVN010003173">
    <property type="protein sequence ID" value="CAI2183940.1"/>
    <property type="molecule type" value="Genomic_DNA"/>
</dbReference>
<accession>A0A9W4WZG6</accession>
<dbReference type="PROSITE" id="PS00086">
    <property type="entry name" value="CYTOCHROME_P450"/>
    <property type="match status" value="1"/>
</dbReference>
<dbReference type="AlphaFoldDB" id="A0A9W4WZG6"/>
<dbReference type="InterPro" id="IPR036396">
    <property type="entry name" value="Cyt_P450_sf"/>
</dbReference>
<dbReference type="InterPro" id="IPR017972">
    <property type="entry name" value="Cyt_P450_CS"/>
</dbReference>
<keyword evidence="2 3" id="KW-0408">Iron</keyword>
<gene>
    <name evidence="6" type="ORF">FWILDA_LOCUS11331</name>
</gene>
<keyword evidence="5" id="KW-1133">Transmembrane helix</keyword>
<dbReference type="GO" id="GO:0020037">
    <property type="term" value="F:heme binding"/>
    <property type="evidence" value="ECO:0007669"/>
    <property type="project" value="InterPro"/>
</dbReference>
<dbReference type="InterPro" id="IPR001128">
    <property type="entry name" value="Cyt_P450"/>
</dbReference>
<evidence type="ECO:0000256" key="5">
    <source>
        <dbReference type="SAM" id="Phobius"/>
    </source>
</evidence>
<evidence type="ECO:0000313" key="6">
    <source>
        <dbReference type="EMBL" id="CAI2183940.1"/>
    </source>
</evidence>
<name>A0A9W4WZG6_9GLOM</name>
<dbReference type="GO" id="GO:0016705">
    <property type="term" value="F:oxidoreductase activity, acting on paired donors, with incorporation or reduction of molecular oxygen"/>
    <property type="evidence" value="ECO:0007669"/>
    <property type="project" value="InterPro"/>
</dbReference>
<sequence length="525" mass="61228">MSLISLTSEITTNLILIIQLLIITYVARFYYKYFTRQSPLPGPFPLPLVGNLFQIGLNPAKYSMDHHDEFGDMFEVWVGSTRFVIISHPSLMEKVYAPNANNIFFARMDLQYLEKIGLQHGLIFNNNYSTWKRNRKFVVHSLMSPRFLRQFTKLSQSFFNENERFWNEKEIHIDFARWIRNFTTDMTLQTITRRPSCCPNSSLFGEEHVDPIKSKEIQKSVKFVNAVQIFIKGLIFELFIPNVLKNYFPGFYNMNKKFSKNLDWINETITDIVKKRRTEIENDDEVGSDLIDVLLTLNTPRDPNGYDEGEAPLSDPEVCATLMEVSIAGIETTANTFCYLIWFLAHHPKVIARFQEEIKEILGDDTKLQITYEDLDKFTYLDAIIKESQRIIPIVPLTQRRNAKDGDLDGKNFERDTTFLINHERIQKTPDIWKDPDEFIPERFLKGSDHKIAKNSFIPFGGGIRICPGKNMALVELKTLLILLYRKYDIELVDKVSKKPNIKYFGTNNCADMKVIIRHRNRNNV</sequence>
<dbReference type="CDD" id="cd00302">
    <property type="entry name" value="cytochrome_P450"/>
    <property type="match status" value="1"/>
</dbReference>
<dbReference type="Pfam" id="PF00067">
    <property type="entry name" value="p450"/>
    <property type="match status" value="1"/>
</dbReference>
<dbReference type="SUPFAM" id="SSF48264">
    <property type="entry name" value="Cytochrome P450"/>
    <property type="match status" value="1"/>
</dbReference>
<feature type="transmembrane region" description="Helical" evidence="5">
    <location>
        <begin position="12"/>
        <end position="31"/>
    </location>
</feature>
<comment type="similarity">
    <text evidence="4">Belongs to the cytochrome P450 family.</text>
</comment>
<dbReference type="GO" id="GO:0005506">
    <property type="term" value="F:iron ion binding"/>
    <property type="evidence" value="ECO:0007669"/>
    <property type="project" value="InterPro"/>
</dbReference>
<comment type="caution">
    <text evidence="6">The sequence shown here is derived from an EMBL/GenBank/DDBJ whole genome shotgun (WGS) entry which is preliminary data.</text>
</comment>
<keyword evidence="1 3" id="KW-0479">Metal-binding</keyword>
<keyword evidence="4" id="KW-0503">Monooxygenase</keyword>
<dbReference type="InterPro" id="IPR002401">
    <property type="entry name" value="Cyt_P450_E_grp-I"/>
</dbReference>
<keyword evidence="3 4" id="KW-0349">Heme</keyword>
<protein>
    <submittedName>
        <fullName evidence="6">6420_t:CDS:1</fullName>
    </submittedName>
</protein>
<dbReference type="PANTHER" id="PTHR24301:SF2">
    <property type="entry name" value="THROMBOXANE-A SYNTHASE"/>
    <property type="match status" value="1"/>
</dbReference>
<keyword evidence="5" id="KW-0812">Transmembrane</keyword>
<dbReference type="PRINTS" id="PR00463">
    <property type="entry name" value="EP450I"/>
</dbReference>
<dbReference type="PANTHER" id="PTHR24301">
    <property type="entry name" value="THROMBOXANE-A SYNTHASE"/>
    <property type="match status" value="1"/>
</dbReference>
<evidence type="ECO:0000256" key="2">
    <source>
        <dbReference type="ARBA" id="ARBA00023004"/>
    </source>
</evidence>
<dbReference type="PRINTS" id="PR00385">
    <property type="entry name" value="P450"/>
</dbReference>
<dbReference type="Proteomes" id="UP001153678">
    <property type="component" value="Unassembled WGS sequence"/>
</dbReference>
<evidence type="ECO:0000313" key="7">
    <source>
        <dbReference type="Proteomes" id="UP001153678"/>
    </source>
</evidence>
<proteinExistence type="inferred from homology"/>
<reference evidence="6" key="1">
    <citation type="submission" date="2022-08" db="EMBL/GenBank/DDBJ databases">
        <authorList>
            <person name="Kallberg Y."/>
            <person name="Tangrot J."/>
            <person name="Rosling A."/>
        </authorList>
    </citation>
    <scope>NUCLEOTIDE SEQUENCE</scope>
    <source>
        <strain evidence="6">Wild A</strain>
    </source>
</reference>
<evidence type="ECO:0000256" key="1">
    <source>
        <dbReference type="ARBA" id="ARBA00022723"/>
    </source>
</evidence>
<keyword evidence="4" id="KW-0560">Oxidoreductase</keyword>
<comment type="cofactor">
    <cofactor evidence="3">
        <name>heme</name>
        <dbReference type="ChEBI" id="CHEBI:30413"/>
    </cofactor>
</comment>
<feature type="binding site" description="axial binding residue" evidence="3">
    <location>
        <position position="467"/>
    </location>
    <ligand>
        <name>heme</name>
        <dbReference type="ChEBI" id="CHEBI:30413"/>
    </ligand>
    <ligandPart>
        <name>Fe</name>
        <dbReference type="ChEBI" id="CHEBI:18248"/>
    </ligandPart>
</feature>
<keyword evidence="5" id="KW-0472">Membrane</keyword>
<dbReference type="Gene3D" id="1.10.630.10">
    <property type="entry name" value="Cytochrome P450"/>
    <property type="match status" value="1"/>
</dbReference>
<organism evidence="6 7">
    <name type="scientific">Funneliformis geosporum</name>
    <dbReference type="NCBI Taxonomy" id="1117311"/>
    <lineage>
        <taxon>Eukaryota</taxon>
        <taxon>Fungi</taxon>
        <taxon>Fungi incertae sedis</taxon>
        <taxon>Mucoromycota</taxon>
        <taxon>Glomeromycotina</taxon>
        <taxon>Glomeromycetes</taxon>
        <taxon>Glomerales</taxon>
        <taxon>Glomeraceae</taxon>
        <taxon>Funneliformis</taxon>
    </lineage>
</organism>
<dbReference type="GO" id="GO:0004497">
    <property type="term" value="F:monooxygenase activity"/>
    <property type="evidence" value="ECO:0007669"/>
    <property type="project" value="UniProtKB-KW"/>
</dbReference>
<dbReference type="OrthoDB" id="1470350at2759"/>